<dbReference type="AlphaFoldDB" id="A0AAV2J3A4"/>
<feature type="transmembrane region" description="Helical" evidence="1">
    <location>
        <begin position="149"/>
        <end position="169"/>
    </location>
</feature>
<keyword evidence="1" id="KW-0812">Transmembrane</keyword>
<accession>A0AAV2J3A4</accession>
<reference evidence="2 3" key="1">
    <citation type="submission" date="2024-04" db="EMBL/GenBank/DDBJ databases">
        <authorList>
            <person name="Waldvogel A.-M."/>
            <person name="Schoenle A."/>
        </authorList>
    </citation>
    <scope>NUCLEOTIDE SEQUENCE [LARGE SCALE GENOMIC DNA]</scope>
</reference>
<feature type="transmembrane region" description="Helical" evidence="1">
    <location>
        <begin position="25"/>
        <end position="44"/>
    </location>
</feature>
<evidence type="ECO:0000313" key="2">
    <source>
        <dbReference type="EMBL" id="CAL1569814.1"/>
    </source>
</evidence>
<dbReference type="Proteomes" id="UP001497482">
    <property type="component" value="Chromosome 1"/>
</dbReference>
<feature type="transmembrane region" description="Helical" evidence="1">
    <location>
        <begin position="119"/>
        <end position="137"/>
    </location>
</feature>
<evidence type="ECO:0000313" key="3">
    <source>
        <dbReference type="Proteomes" id="UP001497482"/>
    </source>
</evidence>
<keyword evidence="3" id="KW-1185">Reference proteome</keyword>
<feature type="transmembrane region" description="Helical" evidence="1">
    <location>
        <begin position="49"/>
        <end position="73"/>
    </location>
</feature>
<evidence type="ECO:0000256" key="1">
    <source>
        <dbReference type="SAM" id="Phobius"/>
    </source>
</evidence>
<organism evidence="2 3">
    <name type="scientific">Knipowitschia caucasica</name>
    <name type="common">Caucasian dwarf goby</name>
    <name type="synonym">Pomatoschistus caucasicus</name>
    <dbReference type="NCBI Taxonomy" id="637954"/>
    <lineage>
        <taxon>Eukaryota</taxon>
        <taxon>Metazoa</taxon>
        <taxon>Chordata</taxon>
        <taxon>Craniata</taxon>
        <taxon>Vertebrata</taxon>
        <taxon>Euteleostomi</taxon>
        <taxon>Actinopterygii</taxon>
        <taxon>Neopterygii</taxon>
        <taxon>Teleostei</taxon>
        <taxon>Neoteleostei</taxon>
        <taxon>Acanthomorphata</taxon>
        <taxon>Gobiaria</taxon>
        <taxon>Gobiiformes</taxon>
        <taxon>Gobioidei</taxon>
        <taxon>Gobiidae</taxon>
        <taxon>Gobiinae</taxon>
        <taxon>Knipowitschia</taxon>
    </lineage>
</organism>
<sequence>MLGKVSVGVLLGYDEFYVGGRGGGLWWWVGLGVDWGFVVGGIGFEIVDVVCLCGGGGVVGGVVGWVFVFGVGFDVLWVGGGGCGWGGWYVVVFVIVVGGFFCVYVWLCCCFGLCFLGDVWCVWVGWWGLWGGCWLSWGGGVVGLVGGGFGGRGGWLFLIVGWVCVFVVFL</sequence>
<gene>
    <name evidence="2" type="ORF">KC01_LOCUS2187</name>
</gene>
<dbReference type="EMBL" id="OZ035823">
    <property type="protein sequence ID" value="CAL1569814.1"/>
    <property type="molecule type" value="Genomic_DNA"/>
</dbReference>
<keyword evidence="1" id="KW-0472">Membrane</keyword>
<keyword evidence="1" id="KW-1133">Transmembrane helix</keyword>
<feature type="transmembrane region" description="Helical" evidence="1">
    <location>
        <begin position="85"/>
        <end position="107"/>
    </location>
</feature>
<protein>
    <submittedName>
        <fullName evidence="2">Uncharacterized protein</fullName>
    </submittedName>
</protein>
<name>A0AAV2J3A4_KNICA</name>
<proteinExistence type="predicted"/>